<dbReference type="STRING" id="633147.Olsu_1763"/>
<keyword evidence="3" id="KW-1185">Reference proteome</keyword>
<dbReference type="HOGENOM" id="CLU_679067_0_0_11"/>
<name>E1QXJ8_OLSUV</name>
<feature type="region of interest" description="Disordered" evidence="1">
    <location>
        <begin position="1"/>
        <end position="20"/>
    </location>
</feature>
<dbReference type="eggNOG" id="ENOG5033TEB">
    <property type="taxonomic scope" value="Bacteria"/>
</dbReference>
<evidence type="ECO:0000313" key="3">
    <source>
        <dbReference type="Proteomes" id="UP000000333"/>
    </source>
</evidence>
<dbReference type="AlphaFoldDB" id="E1QXJ8"/>
<evidence type="ECO:0000313" key="2">
    <source>
        <dbReference type="EMBL" id="ADK68851.1"/>
    </source>
</evidence>
<dbReference type="KEGG" id="ols:Olsu_1763"/>
<dbReference type="PROSITE" id="PS51318">
    <property type="entry name" value="TAT"/>
    <property type="match status" value="1"/>
</dbReference>
<proteinExistence type="predicted"/>
<dbReference type="InterPro" id="IPR006311">
    <property type="entry name" value="TAT_signal"/>
</dbReference>
<reference evidence="2 3" key="1">
    <citation type="journal article" date="2010" name="Stand. Genomic Sci.">
        <title>Complete genome sequence of Olsenella uli type strain (VPI D76D-27C).</title>
        <authorList>
            <person name="Goker M."/>
            <person name="Held B."/>
            <person name="Lucas S."/>
            <person name="Nolan M."/>
            <person name="Yasawong M."/>
            <person name="Glavina Del Rio T."/>
            <person name="Tice H."/>
            <person name="Cheng J.F."/>
            <person name="Bruce D."/>
            <person name="Detter J.C."/>
            <person name="Tapia R."/>
            <person name="Han C."/>
            <person name="Goodwin L."/>
            <person name="Pitluck S."/>
            <person name="Liolios K."/>
            <person name="Ivanova N."/>
            <person name="Mavromatis K."/>
            <person name="Mikhailova N."/>
            <person name="Pati A."/>
            <person name="Chen A."/>
            <person name="Palaniappan K."/>
            <person name="Land M."/>
            <person name="Hauser L."/>
            <person name="Chang Y.J."/>
            <person name="Jeffries C.D."/>
            <person name="Rohde M."/>
            <person name="Sikorski J."/>
            <person name="Pukall R."/>
            <person name="Woyke T."/>
            <person name="Bristow J."/>
            <person name="Eisen J.A."/>
            <person name="Markowitz V."/>
            <person name="Hugenholtz P."/>
            <person name="Kyrpides N.C."/>
            <person name="Klenk H.P."/>
            <person name="Lapidus A."/>
        </authorList>
    </citation>
    <scope>NUCLEOTIDE SEQUENCE [LARGE SCALE GENOMIC DNA]</scope>
    <source>
        <strain evidence="3">ATCC 49627 / DSM 7084 / CIP 109912 / JCM 12494 / NCIMB 702895 / VPI D76D-27C</strain>
    </source>
</reference>
<dbReference type="EMBL" id="CP002106">
    <property type="protein sequence ID" value="ADK68851.1"/>
    <property type="molecule type" value="Genomic_DNA"/>
</dbReference>
<accession>E1QXJ8</accession>
<protein>
    <submittedName>
        <fullName evidence="2">Signal protein in twin-arginine translocation pathway</fullName>
    </submittedName>
</protein>
<dbReference type="Proteomes" id="UP000000333">
    <property type="component" value="Chromosome"/>
</dbReference>
<sequence>MPLHRPVPPHDVARPTCHPHNVTRRGLIKSTAAAGAMAATVGVLGACKGSDEGTTPPTVVDTSSADYVIDPSTNESNYSVVDLPLTEETSHDIALGNVLHPAGGDVWIPMTTAGSSATPMVKASAFAPSSGSVVEVVPEPQAKGASNVVIYDVRCSDSAYAWVELDLLTHDWTLYAAPFSDGVLTGGVTTLWSASSDYDPPKFSVAGGKVIWEIMPSVSGPKAKEHSFCYLWSTGDANAKAVIESPGRFAGEPAVSGGTVTLVPRVNATSGVYYGITAYLLSDDLSTQVDQLVLPQSVRPLNAVRIGESFAFSIEANYSTGGLLGTMGTYIGRAGGPFVALSREPAASVTGRDGTYVIKSNASYFVVNSRDRTYSILGAANRCLGYGEYPATQGESSRFVTYATVKDEDTGYPKHVTVRSFAL</sequence>
<dbReference type="OrthoDB" id="3177279at2"/>
<dbReference type="GeneID" id="78513145"/>
<organism evidence="2 3">
    <name type="scientific">Olsenella uli (strain ATCC 49627 / DSM 7084 / CCUG 31166 / CIP 109912 / JCM 12494 / LMG 11480 / NCIMB 702895 / VPI D76D-27C)</name>
    <name type="common">Lactobacillus uli</name>
    <dbReference type="NCBI Taxonomy" id="633147"/>
    <lineage>
        <taxon>Bacteria</taxon>
        <taxon>Bacillati</taxon>
        <taxon>Actinomycetota</taxon>
        <taxon>Coriobacteriia</taxon>
        <taxon>Coriobacteriales</taxon>
        <taxon>Atopobiaceae</taxon>
        <taxon>Olsenella</taxon>
    </lineage>
</organism>
<gene>
    <name evidence="2" type="ordered locus">Olsu_1763</name>
</gene>
<evidence type="ECO:0000256" key="1">
    <source>
        <dbReference type="SAM" id="MobiDB-lite"/>
    </source>
</evidence>
<dbReference type="RefSeq" id="WP_013252602.1">
    <property type="nucleotide sequence ID" value="NC_014363.1"/>
</dbReference>